<proteinExistence type="predicted"/>
<dbReference type="GO" id="GO:0006567">
    <property type="term" value="P:L-threonine catabolic process"/>
    <property type="evidence" value="ECO:0007669"/>
    <property type="project" value="TreeGrafter"/>
</dbReference>
<dbReference type="RefSeq" id="WP_138632583.1">
    <property type="nucleotide sequence ID" value="NZ_VCKZ01000003.1"/>
</dbReference>
<sequence>MTPAGADAPIDAHDTGLHDVPFPVPGPVVAVKYEAGYASGTHKEPAARAMVAAAAAGGYDHVVVGTCGNYGRAVATAARDAALASTVVLPAEGHDRGAWARAMGARVVFVDGGYEDAVAEARRLSSAPRTVDGNVDGPLADAVLRGHETVVEALARTLGAAPAGLWVPVGNGTTLVAVARGVRRLGWATPIHGVSAAADNAVVSSWPGRYRPLPPDAVRLTEHNEPLVNWDALHGPQALDAVRASGGMVHGVDDDALVTARDFLNAAGLPATAAGAAGVAGVLRHARDHGMQGRHVVLVTGRPVAGDVPG</sequence>
<accession>A0A5S4HBH4</accession>
<dbReference type="GO" id="GO:0006565">
    <property type="term" value="P:L-serine catabolic process"/>
    <property type="evidence" value="ECO:0007669"/>
    <property type="project" value="TreeGrafter"/>
</dbReference>
<dbReference type="EMBL" id="VCKZ01000003">
    <property type="protein sequence ID" value="TMR42329.1"/>
    <property type="molecule type" value="Genomic_DNA"/>
</dbReference>
<dbReference type="PANTHER" id="PTHR48078:SF6">
    <property type="entry name" value="L-THREONINE DEHYDRATASE CATABOLIC TDCB"/>
    <property type="match status" value="1"/>
</dbReference>
<dbReference type="Gene3D" id="3.40.50.1100">
    <property type="match status" value="2"/>
</dbReference>
<comment type="caution">
    <text evidence="5">The sequence shown here is derived from an EMBL/GenBank/DDBJ whole genome shotgun (WGS) entry which is preliminary data.</text>
</comment>
<dbReference type="InterPro" id="IPR001926">
    <property type="entry name" value="TrpB-like_PALP"/>
</dbReference>
<evidence type="ECO:0000259" key="4">
    <source>
        <dbReference type="Pfam" id="PF00291"/>
    </source>
</evidence>
<dbReference type="GO" id="GO:0009097">
    <property type="term" value="P:isoleucine biosynthetic process"/>
    <property type="evidence" value="ECO:0007669"/>
    <property type="project" value="TreeGrafter"/>
</dbReference>
<dbReference type="Pfam" id="PF00291">
    <property type="entry name" value="PALP"/>
    <property type="match status" value="1"/>
</dbReference>
<comment type="cofactor">
    <cofactor evidence="1">
        <name>pyridoxal 5'-phosphate</name>
        <dbReference type="ChEBI" id="CHEBI:597326"/>
    </cofactor>
</comment>
<name>A0A5S4HBH4_9ACTN</name>
<dbReference type="GO" id="GO:0003941">
    <property type="term" value="F:L-serine ammonia-lyase activity"/>
    <property type="evidence" value="ECO:0007669"/>
    <property type="project" value="TreeGrafter"/>
</dbReference>
<organism evidence="5 6">
    <name type="scientific">Actinomadura geliboluensis</name>
    <dbReference type="NCBI Taxonomy" id="882440"/>
    <lineage>
        <taxon>Bacteria</taxon>
        <taxon>Bacillati</taxon>
        <taxon>Actinomycetota</taxon>
        <taxon>Actinomycetes</taxon>
        <taxon>Streptosporangiales</taxon>
        <taxon>Thermomonosporaceae</taxon>
        <taxon>Actinomadura</taxon>
    </lineage>
</organism>
<keyword evidence="2" id="KW-0663">Pyridoxal phosphate</keyword>
<dbReference type="SUPFAM" id="SSF53686">
    <property type="entry name" value="Tryptophan synthase beta subunit-like PLP-dependent enzymes"/>
    <property type="match status" value="1"/>
</dbReference>
<reference evidence="5 6" key="1">
    <citation type="submission" date="2019-05" db="EMBL/GenBank/DDBJ databases">
        <title>Draft genome sequence of Actinomadura geliboluensis A8036.</title>
        <authorList>
            <person name="Saricaoglu S."/>
            <person name="Isik K."/>
        </authorList>
    </citation>
    <scope>NUCLEOTIDE SEQUENCE [LARGE SCALE GENOMIC DNA]</scope>
    <source>
        <strain evidence="5 6">A8036</strain>
    </source>
</reference>
<evidence type="ECO:0000313" key="5">
    <source>
        <dbReference type="EMBL" id="TMR42329.1"/>
    </source>
</evidence>
<keyword evidence="6" id="KW-1185">Reference proteome</keyword>
<evidence type="ECO:0000256" key="1">
    <source>
        <dbReference type="ARBA" id="ARBA00001933"/>
    </source>
</evidence>
<gene>
    <name evidence="5" type="ORF">ETD96_01195</name>
</gene>
<dbReference type="InterPro" id="IPR050147">
    <property type="entry name" value="Ser/Thr_Dehydratase"/>
</dbReference>
<evidence type="ECO:0000313" key="6">
    <source>
        <dbReference type="Proteomes" id="UP000305238"/>
    </source>
</evidence>
<dbReference type="OrthoDB" id="4350333at2"/>
<dbReference type="PANTHER" id="PTHR48078">
    <property type="entry name" value="THREONINE DEHYDRATASE, MITOCHONDRIAL-RELATED"/>
    <property type="match status" value="1"/>
</dbReference>
<evidence type="ECO:0000256" key="3">
    <source>
        <dbReference type="ARBA" id="ARBA00023239"/>
    </source>
</evidence>
<feature type="domain" description="Tryptophan synthase beta chain-like PALP" evidence="4">
    <location>
        <begin position="27"/>
        <end position="301"/>
    </location>
</feature>
<evidence type="ECO:0000256" key="2">
    <source>
        <dbReference type="ARBA" id="ARBA00022898"/>
    </source>
</evidence>
<dbReference type="InterPro" id="IPR036052">
    <property type="entry name" value="TrpB-like_PALP_sf"/>
</dbReference>
<protein>
    <submittedName>
        <fullName evidence="5">Pyridoxal-phosphate dependent enzyme</fullName>
    </submittedName>
</protein>
<dbReference type="Proteomes" id="UP000305238">
    <property type="component" value="Unassembled WGS sequence"/>
</dbReference>
<dbReference type="AlphaFoldDB" id="A0A5S4HBH4"/>
<dbReference type="GO" id="GO:0004794">
    <property type="term" value="F:threonine deaminase activity"/>
    <property type="evidence" value="ECO:0007669"/>
    <property type="project" value="TreeGrafter"/>
</dbReference>
<keyword evidence="3" id="KW-0456">Lyase</keyword>